<proteinExistence type="predicted"/>
<evidence type="ECO:0000256" key="1">
    <source>
        <dbReference type="SAM" id="SignalP"/>
    </source>
</evidence>
<dbReference type="eggNOG" id="COG1917">
    <property type="taxonomic scope" value="Bacteria"/>
</dbReference>
<dbReference type="RefSeq" id="WP_038496356.1">
    <property type="nucleotide sequence ID" value="NZ_BCTH01000022.1"/>
</dbReference>
<dbReference type="AlphaFoldDB" id="W0VC50"/>
<dbReference type="Proteomes" id="UP000027604">
    <property type="component" value="Chromosome I"/>
</dbReference>
<feature type="signal peptide" evidence="1">
    <location>
        <begin position="1"/>
        <end position="21"/>
    </location>
</feature>
<sequence length="160" mass="17592">MKTRLSILALTTLAIFGSASAQTTTHASTAANHKEAVAPTYLKAVRLINLPNGDCTFEYGKLETEVHLPATHFFAQTRVEAYQKVAHPAPRMQYVVTLNGKLKFKVSNGDTFIIEPGTILLAEDVKGKGHTWDLVDGDKWERLYIPIPAGADDHFIADTK</sequence>
<accession>W0VC50</accession>
<dbReference type="HOGENOM" id="CLU_120735_1_0_4"/>
<evidence type="ECO:0000313" key="2">
    <source>
        <dbReference type="EMBL" id="CDG85225.1"/>
    </source>
</evidence>
<protein>
    <submittedName>
        <fullName evidence="2">Putative exported protein</fullName>
    </submittedName>
</protein>
<gene>
    <name evidence="2" type="ORF">GJA_4618</name>
</gene>
<name>W0VC50_9BURK</name>
<keyword evidence="3" id="KW-1185">Reference proteome</keyword>
<dbReference type="STRING" id="1349767.GJA_4618"/>
<evidence type="ECO:0000313" key="3">
    <source>
        <dbReference type="Proteomes" id="UP000027604"/>
    </source>
</evidence>
<reference evidence="2 3" key="1">
    <citation type="journal article" date="2015" name="Genome Announc.">
        <title>Genome Sequence of Mushroom Soft-Rot Pathogen Janthinobacterium agaricidamnosum.</title>
        <authorList>
            <person name="Graupner K."/>
            <person name="Lackner G."/>
            <person name="Hertweck C."/>
        </authorList>
    </citation>
    <scope>NUCLEOTIDE SEQUENCE [LARGE SCALE GENOMIC DNA]</scope>
    <source>
        <strain evidence="3">NBRC 102515 / DSM 9628</strain>
    </source>
</reference>
<feature type="chain" id="PRO_5004797771" evidence="1">
    <location>
        <begin position="22"/>
        <end position="160"/>
    </location>
</feature>
<organism evidence="2 3">
    <name type="scientific">Janthinobacterium agaricidamnosum NBRC 102515 = DSM 9628</name>
    <dbReference type="NCBI Taxonomy" id="1349767"/>
    <lineage>
        <taxon>Bacteria</taxon>
        <taxon>Pseudomonadati</taxon>
        <taxon>Pseudomonadota</taxon>
        <taxon>Betaproteobacteria</taxon>
        <taxon>Burkholderiales</taxon>
        <taxon>Oxalobacteraceae</taxon>
        <taxon>Janthinobacterium</taxon>
    </lineage>
</organism>
<dbReference type="PATRIC" id="fig|1349767.4.peg.1251"/>
<dbReference type="EMBL" id="HG322949">
    <property type="protein sequence ID" value="CDG85225.1"/>
    <property type="molecule type" value="Genomic_DNA"/>
</dbReference>
<dbReference type="KEGG" id="jag:GJA_4618"/>
<keyword evidence="1" id="KW-0732">Signal</keyword>